<comment type="caution">
    <text evidence="1">The sequence shown here is derived from an EMBL/GenBank/DDBJ whole genome shotgun (WGS) entry which is preliminary data.</text>
</comment>
<dbReference type="RefSeq" id="WP_274688457.1">
    <property type="nucleotide sequence ID" value="NZ_JAPMOU010000008.1"/>
</dbReference>
<gene>
    <name evidence="1" type="ORF">ORQ98_08945</name>
</gene>
<accession>A0ABT5U6V8</accession>
<organism evidence="1 2">
    <name type="scientific">Spartinivicinus poritis</name>
    <dbReference type="NCBI Taxonomy" id="2994640"/>
    <lineage>
        <taxon>Bacteria</taxon>
        <taxon>Pseudomonadati</taxon>
        <taxon>Pseudomonadota</taxon>
        <taxon>Gammaproteobacteria</taxon>
        <taxon>Oceanospirillales</taxon>
        <taxon>Zooshikellaceae</taxon>
        <taxon>Spartinivicinus</taxon>
    </lineage>
</organism>
<dbReference type="InterPro" id="IPR032581">
    <property type="entry name" value="DUF4917"/>
</dbReference>
<proteinExistence type="predicted"/>
<reference evidence="1 2" key="1">
    <citation type="submission" date="2022-11" db="EMBL/GenBank/DDBJ databases">
        <title>Spartinivicinus poritis sp. nov., isolated from scleractinian coral Porites lutea.</title>
        <authorList>
            <person name="Zhang G."/>
            <person name="Cai L."/>
            <person name="Wei Q."/>
        </authorList>
    </citation>
    <scope>NUCLEOTIDE SEQUENCE [LARGE SCALE GENOMIC DNA]</scope>
    <source>
        <strain evidence="1 2">A2-2</strain>
    </source>
</reference>
<keyword evidence="2" id="KW-1185">Reference proteome</keyword>
<evidence type="ECO:0000313" key="2">
    <source>
        <dbReference type="Proteomes" id="UP001528823"/>
    </source>
</evidence>
<dbReference type="Pfam" id="PF16263">
    <property type="entry name" value="DUF4917"/>
    <property type="match status" value="1"/>
</dbReference>
<name>A0ABT5U6V8_9GAMM</name>
<evidence type="ECO:0000313" key="1">
    <source>
        <dbReference type="EMBL" id="MDE1462097.1"/>
    </source>
</evidence>
<protein>
    <submittedName>
        <fullName evidence="1">DUF4917 family protein</fullName>
    </submittedName>
</protein>
<dbReference type="EMBL" id="JAPMOU010000008">
    <property type="protein sequence ID" value="MDE1462097.1"/>
    <property type="molecule type" value="Genomic_DNA"/>
</dbReference>
<dbReference type="Proteomes" id="UP001528823">
    <property type="component" value="Unassembled WGS sequence"/>
</dbReference>
<sequence>MGSVVIVGNGLGMAIAPSKYTLKSALDSVNNIHPKIDLIRKFISNTLPDNEEMLGQLQLPLFSYRACRLLNIPQEKSELKELDTILNDYVYEVSCYFHNLVPYTVIENFIKHLYSYIMRTTSHIATLNYDNLLYKGILKNKYRTDQSIADGFLFGPINSRNSYMVYKSKEFNWKIETQPKYLHLHGSPYFVNNSHGIVKLRDTVTKLYNNTTGDIDEVDGKTKGKHIVLTSVEHKKFIIENSPLLKKYWSVLKHLIGKNKTIIIFGYSGYDTHLNELISLYPKKKKAIIEWEEAGKDDGGCTKEDRLEFWSKRLKTHESNIILEQMANITEFTAWDSLFEKKKKKQAATA</sequence>